<dbReference type="Gene3D" id="3.30.70.890">
    <property type="entry name" value="GHMP kinase, C-terminal domain"/>
    <property type="match status" value="1"/>
</dbReference>
<evidence type="ECO:0000256" key="4">
    <source>
        <dbReference type="ARBA" id="ARBA00022741"/>
    </source>
</evidence>
<evidence type="ECO:0000313" key="11">
    <source>
        <dbReference type="Proteomes" id="UP000235771"/>
    </source>
</evidence>
<dbReference type="InterPro" id="IPR041431">
    <property type="entry name" value="Mvd1_C"/>
</dbReference>
<dbReference type="SUPFAM" id="SSF55060">
    <property type="entry name" value="GHMP Kinase, C-terminal domain"/>
    <property type="match status" value="1"/>
</dbReference>
<dbReference type="GO" id="GO:0005829">
    <property type="term" value="C:cytosol"/>
    <property type="evidence" value="ECO:0007669"/>
    <property type="project" value="InterPro"/>
</dbReference>
<keyword evidence="7" id="KW-0456">Lyase</keyword>
<keyword evidence="5" id="KW-0067">ATP-binding</keyword>
<evidence type="ECO:0000259" key="8">
    <source>
        <dbReference type="Pfam" id="PF18376"/>
    </source>
</evidence>
<feature type="domain" description="Diphosphomevalonate decarboxylase-like N-terminal" evidence="9">
    <location>
        <begin position="25"/>
        <end position="182"/>
    </location>
</feature>
<evidence type="ECO:0000256" key="5">
    <source>
        <dbReference type="ARBA" id="ARBA00022840"/>
    </source>
</evidence>
<dbReference type="Proteomes" id="UP000235771">
    <property type="component" value="Unassembled WGS sequence"/>
</dbReference>
<comment type="similarity">
    <text evidence="1">Belongs to the diphosphomevalonate decarboxylase family.</text>
</comment>
<evidence type="ECO:0000256" key="6">
    <source>
        <dbReference type="ARBA" id="ARBA00023098"/>
    </source>
</evidence>
<feature type="domain" description="Mvd1 C-terminal" evidence="8">
    <location>
        <begin position="227"/>
        <end position="346"/>
    </location>
</feature>
<comment type="caution">
    <text evidence="10">The sequence shown here is derived from an EMBL/GenBank/DDBJ whole genome shotgun (WGS) entry which is preliminary data.</text>
</comment>
<dbReference type="InterPro" id="IPR053859">
    <property type="entry name" value="MVD-like_N"/>
</dbReference>
<dbReference type="InterPro" id="IPR020568">
    <property type="entry name" value="Ribosomal_Su5_D2-typ_SF"/>
</dbReference>
<dbReference type="SUPFAM" id="SSF54211">
    <property type="entry name" value="Ribosomal protein S5 domain 2-like"/>
    <property type="match status" value="1"/>
</dbReference>
<dbReference type="NCBIfam" id="TIGR01240">
    <property type="entry name" value="mevDPdecarb"/>
    <property type="match status" value="1"/>
</dbReference>
<dbReference type="RefSeq" id="WP_102694951.1">
    <property type="nucleotide sequence ID" value="NZ_JAKNCL010000001.1"/>
</dbReference>
<dbReference type="InterPro" id="IPR005935">
    <property type="entry name" value="Mev_decarb"/>
</dbReference>
<keyword evidence="11" id="KW-1185">Reference proteome</keyword>
<dbReference type="AlphaFoldDB" id="A0A2N6RYM4"/>
<evidence type="ECO:0000256" key="1">
    <source>
        <dbReference type="ARBA" id="ARBA00008831"/>
    </source>
</evidence>
<dbReference type="GeneID" id="98326214"/>
<dbReference type="InterPro" id="IPR014721">
    <property type="entry name" value="Ribsml_uS5_D2-typ_fold_subgr"/>
</dbReference>
<dbReference type="PIRSF" id="PIRSF015950">
    <property type="entry name" value="Mev_P_decrbx"/>
    <property type="match status" value="1"/>
</dbReference>
<keyword evidence="6" id="KW-0443">Lipid metabolism</keyword>
<proteinExistence type="inferred from homology"/>
<reference evidence="10 11" key="1">
    <citation type="submission" date="2017-09" db="EMBL/GenBank/DDBJ databases">
        <title>Bacterial strain isolated from the female urinary microbiota.</title>
        <authorList>
            <person name="Thomas-White K."/>
            <person name="Kumar N."/>
            <person name="Forster S."/>
            <person name="Putonti C."/>
            <person name="Lawley T."/>
            <person name="Wolfe A.J."/>
        </authorList>
    </citation>
    <scope>NUCLEOTIDE SEQUENCE [LARGE SCALE GENOMIC DNA]</scope>
    <source>
        <strain evidence="10 11">UMB1686</strain>
    </source>
</reference>
<sequence length="383" mass="40836">MQNVEIQPKVTFDSSLAPNSAVAKANVNIALIKYWGKRDEQMILPYTSSLSLTLSDLYATTSVHFDESLSVDFVTLDGSVLPTDDSTRLRVVAMLDLVREKAGISTKAKVVSHNHVPIAAGLASSASGSAALAAAASYAAGLDLTPRELSRLARRGSGSACRSIFGGFVLWNKGEDDETSYAEPIADLFAETAETLAEPLSEPADSHLSASLHSSLPAPKNLNPAMIVVTLDSSKKPISSRTAMRRTVETSPAYMPWVEQSKKDLARALDAIRVGSIEQLGEVMEQNSLGMHETMRKANPPVNYLTDKTYAVLNTVRSMRECGWPVWATMDAGPNVKVLTDAGCAARAAEELRGRVAESAQFAIALPGDGVSVSASLEQAAKL</sequence>
<keyword evidence="4" id="KW-0547">Nucleotide-binding</keyword>
<evidence type="ECO:0000256" key="2">
    <source>
        <dbReference type="ARBA" id="ARBA00012296"/>
    </source>
</evidence>
<protein>
    <recommendedName>
        <fullName evidence="2">diphosphomevalonate decarboxylase</fullName>
        <ecNumber evidence="2">4.1.1.33</ecNumber>
    </recommendedName>
</protein>
<dbReference type="InterPro" id="IPR036554">
    <property type="entry name" value="GHMP_kinase_C_sf"/>
</dbReference>
<evidence type="ECO:0000313" key="10">
    <source>
        <dbReference type="EMBL" id="PMC43216.1"/>
    </source>
</evidence>
<accession>A0A2N6RYM4</accession>
<gene>
    <name evidence="10" type="primary">mvaD</name>
    <name evidence="10" type="ORF">CJ216_03850</name>
</gene>
<dbReference type="Gene3D" id="3.30.230.10">
    <property type="match status" value="1"/>
</dbReference>
<dbReference type="PANTHER" id="PTHR10977:SF3">
    <property type="entry name" value="DIPHOSPHOMEVALONATE DECARBOXYLASE"/>
    <property type="match status" value="1"/>
</dbReference>
<evidence type="ECO:0000256" key="3">
    <source>
        <dbReference type="ARBA" id="ARBA00022516"/>
    </source>
</evidence>
<dbReference type="Pfam" id="PF18376">
    <property type="entry name" value="MDD_C"/>
    <property type="match status" value="1"/>
</dbReference>
<organism evidence="10 11">
    <name type="scientific">Gardnerella greenwoodii</name>
    <dbReference type="NCBI Taxonomy" id="2914925"/>
    <lineage>
        <taxon>Bacteria</taxon>
        <taxon>Bacillati</taxon>
        <taxon>Actinomycetota</taxon>
        <taxon>Actinomycetes</taxon>
        <taxon>Bifidobacteriales</taxon>
        <taxon>Bifidobacteriaceae</taxon>
        <taxon>Gardnerella</taxon>
    </lineage>
</organism>
<dbReference type="GO" id="GO:0019287">
    <property type="term" value="P:isopentenyl diphosphate biosynthetic process, mevalonate pathway"/>
    <property type="evidence" value="ECO:0007669"/>
    <property type="project" value="InterPro"/>
</dbReference>
<dbReference type="GO" id="GO:0004163">
    <property type="term" value="F:diphosphomevalonate decarboxylase activity"/>
    <property type="evidence" value="ECO:0007669"/>
    <property type="project" value="UniProtKB-EC"/>
</dbReference>
<dbReference type="GO" id="GO:0005524">
    <property type="term" value="F:ATP binding"/>
    <property type="evidence" value="ECO:0007669"/>
    <property type="project" value="UniProtKB-KW"/>
</dbReference>
<dbReference type="EC" id="4.1.1.33" evidence="2"/>
<dbReference type="Pfam" id="PF22700">
    <property type="entry name" value="MVD-like_N"/>
    <property type="match status" value="1"/>
</dbReference>
<evidence type="ECO:0000259" key="9">
    <source>
        <dbReference type="Pfam" id="PF22700"/>
    </source>
</evidence>
<keyword evidence="3" id="KW-0444">Lipid biosynthesis</keyword>
<dbReference type="InterPro" id="IPR029765">
    <property type="entry name" value="Mev_diP_decarb"/>
</dbReference>
<dbReference type="FunFam" id="3.30.230.10:FF:000072">
    <property type="entry name" value="Diphosphomevalonate decarboxylase"/>
    <property type="match status" value="1"/>
</dbReference>
<name>A0A2N6RYM4_9BIFI</name>
<evidence type="ECO:0000256" key="7">
    <source>
        <dbReference type="ARBA" id="ARBA00023239"/>
    </source>
</evidence>
<dbReference type="EMBL" id="PNGV01000001">
    <property type="protein sequence ID" value="PMC43216.1"/>
    <property type="molecule type" value="Genomic_DNA"/>
</dbReference>
<dbReference type="PANTHER" id="PTHR10977">
    <property type="entry name" value="DIPHOSPHOMEVALONATE DECARBOXYLASE"/>
    <property type="match status" value="1"/>
</dbReference>